<accession>A0ABV3P4I9</accession>
<feature type="domain" description="PAS fold-3" evidence="2">
    <location>
        <begin position="212"/>
        <end position="298"/>
    </location>
</feature>
<dbReference type="SUPFAM" id="SSF55785">
    <property type="entry name" value="PYP-like sensor domain (PAS domain)"/>
    <property type="match status" value="1"/>
</dbReference>
<evidence type="ECO:0000313" key="4">
    <source>
        <dbReference type="Proteomes" id="UP001555826"/>
    </source>
</evidence>
<keyword evidence="4" id="KW-1185">Reference proteome</keyword>
<name>A0ABV3P4I9_9ACTN</name>
<comment type="caution">
    <text evidence="3">The sequence shown here is derived from an EMBL/GenBank/DDBJ whole genome shotgun (WGS) entry which is preliminary data.</text>
</comment>
<dbReference type="Pfam" id="PF08447">
    <property type="entry name" value="PAS_3"/>
    <property type="match status" value="1"/>
</dbReference>
<dbReference type="InterPro" id="IPR000014">
    <property type="entry name" value="PAS"/>
</dbReference>
<dbReference type="Gene3D" id="3.30.450.20">
    <property type="entry name" value="PAS domain"/>
    <property type="match status" value="1"/>
</dbReference>
<dbReference type="InterPro" id="IPR013655">
    <property type="entry name" value="PAS_fold_3"/>
</dbReference>
<evidence type="ECO:0000313" key="3">
    <source>
        <dbReference type="EMBL" id="MEW9264545.1"/>
    </source>
</evidence>
<dbReference type="InterPro" id="IPR035965">
    <property type="entry name" value="PAS-like_dom_sf"/>
</dbReference>
<protein>
    <submittedName>
        <fullName evidence="3">PAS domain-containing protein</fullName>
    </submittedName>
</protein>
<proteinExistence type="predicted"/>
<feature type="region of interest" description="Disordered" evidence="1">
    <location>
        <begin position="98"/>
        <end position="127"/>
    </location>
</feature>
<organism evidence="3 4">
    <name type="scientific">Kineococcus endophyticus</name>
    <dbReference type="NCBI Taxonomy" id="1181883"/>
    <lineage>
        <taxon>Bacteria</taxon>
        <taxon>Bacillati</taxon>
        <taxon>Actinomycetota</taxon>
        <taxon>Actinomycetes</taxon>
        <taxon>Kineosporiales</taxon>
        <taxon>Kineosporiaceae</taxon>
        <taxon>Kineococcus</taxon>
    </lineage>
</organism>
<evidence type="ECO:0000259" key="2">
    <source>
        <dbReference type="Pfam" id="PF08447"/>
    </source>
</evidence>
<dbReference type="RefSeq" id="WP_367637282.1">
    <property type="nucleotide sequence ID" value="NZ_JBFNQN010000004.1"/>
</dbReference>
<feature type="region of interest" description="Disordered" evidence="1">
    <location>
        <begin position="140"/>
        <end position="190"/>
    </location>
</feature>
<reference evidence="3 4" key="1">
    <citation type="submission" date="2024-07" db="EMBL/GenBank/DDBJ databases">
        <authorList>
            <person name="Thanompreechachai J."/>
            <person name="Duangmal K."/>
        </authorList>
    </citation>
    <scope>NUCLEOTIDE SEQUENCE [LARGE SCALE GENOMIC DNA]</scope>
    <source>
        <strain evidence="3 4">KCTC 19886</strain>
    </source>
</reference>
<feature type="compositionally biased region" description="Low complexity" evidence="1">
    <location>
        <begin position="171"/>
        <end position="187"/>
    </location>
</feature>
<dbReference type="CDD" id="cd00130">
    <property type="entry name" value="PAS"/>
    <property type="match status" value="1"/>
</dbReference>
<gene>
    <name evidence="3" type="ORF">AB1207_07290</name>
</gene>
<sequence>MNVLNIHDDQRRRAERVMHLLQQLWGDDLPPGPEPELTVLIDAVAGDDHMGAQDGYVVQSDRLSYDALAVLLRRSTAPALTAGTLPRELLTRVFAATHHPGTRHGSDRSTSGDVPHHSGRLSIHRWPDEYRDLDRDAAQPRTALRQEPPEGRRTHLTLAGEPRDGHGQLRSAPLPSASPSPAVAAQSVGTPAAAGPVREIGTWHLDADRQVLSWDDSCAAVLGRTGAPRFTSVLEELEEWTYPQDRPSVAAGFERCIHEAHPHEARFRARHPRGGWIACRASGQRVIDADGKVHVVGVLQHDTETAAG</sequence>
<dbReference type="Proteomes" id="UP001555826">
    <property type="component" value="Unassembled WGS sequence"/>
</dbReference>
<dbReference type="EMBL" id="JBFNQN010000004">
    <property type="protein sequence ID" value="MEW9264545.1"/>
    <property type="molecule type" value="Genomic_DNA"/>
</dbReference>
<evidence type="ECO:0000256" key="1">
    <source>
        <dbReference type="SAM" id="MobiDB-lite"/>
    </source>
</evidence>